<evidence type="ECO:0000256" key="9">
    <source>
        <dbReference type="ARBA" id="ARBA00056057"/>
    </source>
</evidence>
<evidence type="ECO:0000259" key="13">
    <source>
        <dbReference type="PROSITE" id="PS51998"/>
    </source>
</evidence>
<dbReference type="FunFam" id="1.10.437.10:FF:000011">
    <property type="entry name" value="BCL2 like 13"/>
    <property type="match status" value="1"/>
</dbReference>
<evidence type="ECO:0000256" key="5">
    <source>
        <dbReference type="ARBA" id="ARBA00022765"/>
    </source>
</evidence>
<keyword evidence="7" id="KW-0238">DNA-binding</keyword>
<comment type="caution">
    <text evidence="14">The sequence shown here is derived from an EMBL/GenBank/DDBJ whole genome shotgun (WGS) entry which is preliminary data.</text>
</comment>
<evidence type="ECO:0000313" key="15">
    <source>
        <dbReference type="Proteomes" id="UP001488838"/>
    </source>
</evidence>
<dbReference type="PROSITE" id="PS51998">
    <property type="entry name" value="DEK_C"/>
    <property type="match status" value="1"/>
</dbReference>
<gene>
    <name evidence="14" type="ORF">U0070_021290</name>
</gene>
<dbReference type="Gene3D" id="1.10.437.10">
    <property type="entry name" value="Blc2-like"/>
    <property type="match status" value="1"/>
</dbReference>
<protein>
    <recommendedName>
        <fullName evidence="11">Protein DEK</fullName>
    </recommendedName>
</protein>
<keyword evidence="6" id="KW-0156">Chromatin regulator</keyword>
<dbReference type="AlphaFoldDB" id="A0AAW0JIN8"/>
<feature type="compositionally biased region" description="Acidic residues" evidence="12">
    <location>
        <begin position="467"/>
        <end position="476"/>
    </location>
</feature>
<feature type="compositionally biased region" description="Low complexity" evidence="12">
    <location>
        <begin position="427"/>
        <end position="439"/>
    </location>
</feature>
<dbReference type="GO" id="GO:2000779">
    <property type="term" value="P:regulation of double-strand break repair"/>
    <property type="evidence" value="ECO:0007669"/>
    <property type="project" value="UniProtKB-ARBA"/>
</dbReference>
<evidence type="ECO:0000256" key="2">
    <source>
        <dbReference type="ARBA" id="ARBA00009458"/>
    </source>
</evidence>
<comment type="subcellular location">
    <subcellularLocation>
        <location evidence="1">Nucleus</location>
    </subcellularLocation>
</comment>
<feature type="compositionally biased region" description="Basic residues" evidence="12">
    <location>
        <begin position="499"/>
        <end position="510"/>
    </location>
</feature>
<evidence type="ECO:0000313" key="14">
    <source>
        <dbReference type="EMBL" id="KAK7826276.1"/>
    </source>
</evidence>
<dbReference type="PANTHER" id="PTHR15758:SF2">
    <property type="entry name" value="BCL-2-LIKE PROTEIN 13"/>
    <property type="match status" value="1"/>
</dbReference>
<organism evidence="14 15">
    <name type="scientific">Myodes glareolus</name>
    <name type="common">Bank vole</name>
    <name type="synonym">Clethrionomys glareolus</name>
    <dbReference type="NCBI Taxonomy" id="447135"/>
    <lineage>
        <taxon>Eukaryota</taxon>
        <taxon>Metazoa</taxon>
        <taxon>Chordata</taxon>
        <taxon>Craniata</taxon>
        <taxon>Vertebrata</taxon>
        <taxon>Euteleostomi</taxon>
        <taxon>Mammalia</taxon>
        <taxon>Eutheria</taxon>
        <taxon>Euarchontoglires</taxon>
        <taxon>Glires</taxon>
        <taxon>Rodentia</taxon>
        <taxon>Myomorpha</taxon>
        <taxon>Muroidea</taxon>
        <taxon>Cricetidae</taxon>
        <taxon>Arvicolinae</taxon>
        <taxon>Myodes</taxon>
    </lineage>
</organism>
<dbReference type="GO" id="GO:0006915">
    <property type="term" value="P:apoptotic process"/>
    <property type="evidence" value="ECO:0007669"/>
    <property type="project" value="UniProtKB-KW"/>
</dbReference>
<dbReference type="GO" id="GO:0006325">
    <property type="term" value="P:chromatin organization"/>
    <property type="evidence" value="ECO:0007669"/>
    <property type="project" value="UniProtKB-KW"/>
</dbReference>
<dbReference type="InterPro" id="IPR014876">
    <property type="entry name" value="DEK_C"/>
</dbReference>
<accession>A0AAW0JIN8</accession>
<comment type="function">
    <text evidence="9">Involved in chromatin organization.</text>
</comment>
<dbReference type="FunFam" id="1.10.10.60:FF:000148">
    <property type="entry name" value="Dek, isoform B"/>
    <property type="match status" value="1"/>
</dbReference>
<dbReference type="PROSITE" id="PS50062">
    <property type="entry name" value="BCL2_FAMILY"/>
    <property type="match status" value="1"/>
</dbReference>
<evidence type="ECO:0000256" key="1">
    <source>
        <dbReference type="ARBA" id="ARBA00004123"/>
    </source>
</evidence>
<dbReference type="PANTHER" id="PTHR15758">
    <property type="entry name" value="BCL-2-LIKE PROTEIN 13"/>
    <property type="match status" value="1"/>
</dbReference>
<dbReference type="Proteomes" id="UP001488838">
    <property type="component" value="Unassembled WGS sequence"/>
</dbReference>
<dbReference type="GO" id="GO:0005634">
    <property type="term" value="C:nucleus"/>
    <property type="evidence" value="ECO:0007669"/>
    <property type="project" value="UniProtKB-SubCell"/>
</dbReference>
<dbReference type="GO" id="GO:0005739">
    <property type="term" value="C:mitochondrion"/>
    <property type="evidence" value="ECO:0007669"/>
    <property type="project" value="TreeGrafter"/>
</dbReference>
<keyword evidence="4" id="KW-0053">Apoptosis</keyword>
<evidence type="ECO:0000256" key="10">
    <source>
        <dbReference type="ARBA" id="ARBA00064832"/>
    </source>
</evidence>
<dbReference type="GO" id="GO:0016020">
    <property type="term" value="C:membrane"/>
    <property type="evidence" value="ECO:0007669"/>
    <property type="project" value="TreeGrafter"/>
</dbReference>
<feature type="compositionally biased region" description="Basic and acidic residues" evidence="12">
    <location>
        <begin position="263"/>
        <end position="274"/>
    </location>
</feature>
<dbReference type="GO" id="GO:0003677">
    <property type="term" value="F:DNA binding"/>
    <property type="evidence" value="ECO:0007669"/>
    <property type="project" value="UniProtKB-KW"/>
</dbReference>
<keyword evidence="15" id="KW-1185">Reference proteome</keyword>
<dbReference type="InterPro" id="IPR002475">
    <property type="entry name" value="Bcl2-like"/>
</dbReference>
<dbReference type="SUPFAM" id="SSF56854">
    <property type="entry name" value="Bcl-2 inhibitors of programmed cell death"/>
    <property type="match status" value="1"/>
</dbReference>
<keyword evidence="5" id="KW-0013">ADP-ribosylation</keyword>
<name>A0AAW0JIN8_MYOGA</name>
<evidence type="ECO:0000256" key="4">
    <source>
        <dbReference type="ARBA" id="ARBA00022703"/>
    </source>
</evidence>
<evidence type="ECO:0000256" key="7">
    <source>
        <dbReference type="ARBA" id="ARBA00023125"/>
    </source>
</evidence>
<dbReference type="EMBL" id="JBBHLL010000035">
    <property type="protein sequence ID" value="KAK7826276.1"/>
    <property type="molecule type" value="Genomic_DNA"/>
</dbReference>
<evidence type="ECO:0000256" key="11">
    <source>
        <dbReference type="ARBA" id="ARBA00074520"/>
    </source>
</evidence>
<keyword evidence="8" id="KW-0539">Nucleus</keyword>
<dbReference type="Pfam" id="PF08766">
    <property type="entry name" value="DEK_C"/>
    <property type="match status" value="1"/>
</dbReference>
<keyword evidence="3" id="KW-0597">Phosphoprotein</keyword>
<feature type="domain" description="DEK-C" evidence="13">
    <location>
        <begin position="560"/>
        <end position="616"/>
    </location>
</feature>
<dbReference type="SUPFAM" id="SSF109715">
    <property type="entry name" value="DEK C-terminal domain"/>
    <property type="match status" value="1"/>
</dbReference>
<feature type="compositionally biased region" description="Acidic residues" evidence="12">
    <location>
        <begin position="483"/>
        <end position="494"/>
    </location>
</feature>
<dbReference type="Gene3D" id="1.10.10.60">
    <property type="entry name" value="Homeodomain-like"/>
    <property type="match status" value="1"/>
</dbReference>
<dbReference type="SMART" id="SM00513">
    <property type="entry name" value="SAP"/>
    <property type="match status" value="1"/>
</dbReference>
<dbReference type="GO" id="GO:0042981">
    <property type="term" value="P:regulation of apoptotic process"/>
    <property type="evidence" value="ECO:0007669"/>
    <property type="project" value="InterPro"/>
</dbReference>
<dbReference type="InterPro" id="IPR042398">
    <property type="entry name" value="BCL2L13"/>
</dbReference>
<dbReference type="InterPro" id="IPR046371">
    <property type="entry name" value="Bcl-2_BH1-3"/>
</dbReference>
<feature type="region of interest" description="Disordered" evidence="12">
    <location>
        <begin position="425"/>
        <end position="566"/>
    </location>
</feature>
<evidence type="ECO:0000256" key="3">
    <source>
        <dbReference type="ARBA" id="ARBA00022553"/>
    </source>
</evidence>
<dbReference type="Pfam" id="PF00452">
    <property type="entry name" value="Bcl-2"/>
    <property type="match status" value="1"/>
</dbReference>
<feature type="compositionally biased region" description="Acidic residues" evidence="12">
    <location>
        <begin position="275"/>
        <end position="288"/>
    </location>
</feature>
<feature type="region of interest" description="Disordered" evidence="12">
    <location>
        <begin position="246"/>
        <end position="296"/>
    </location>
</feature>
<evidence type="ECO:0000256" key="6">
    <source>
        <dbReference type="ARBA" id="ARBA00022853"/>
    </source>
</evidence>
<reference evidence="14 15" key="1">
    <citation type="journal article" date="2023" name="bioRxiv">
        <title>Conserved and derived expression patterns and positive selection on dental genes reveal complex evolutionary context of ever-growing rodent molars.</title>
        <authorList>
            <person name="Calamari Z.T."/>
            <person name="Song A."/>
            <person name="Cohen E."/>
            <person name="Akter M."/>
            <person name="Roy R.D."/>
            <person name="Hallikas O."/>
            <person name="Christensen M.M."/>
            <person name="Li P."/>
            <person name="Marangoni P."/>
            <person name="Jernvall J."/>
            <person name="Klein O.D."/>
        </authorList>
    </citation>
    <scope>NUCLEOTIDE SEQUENCE [LARGE SCALE GENOMIC DNA]</scope>
    <source>
        <strain evidence="14">V071</strain>
    </source>
</reference>
<dbReference type="InterPro" id="IPR003034">
    <property type="entry name" value="SAP_dom"/>
</dbReference>
<comment type="similarity">
    <text evidence="2">Belongs to the Bcl-2 family.</text>
</comment>
<evidence type="ECO:0000256" key="8">
    <source>
        <dbReference type="ARBA" id="ARBA00023242"/>
    </source>
</evidence>
<evidence type="ECO:0000256" key="12">
    <source>
        <dbReference type="SAM" id="MobiDB-lite"/>
    </source>
</evidence>
<sequence length="640" mass="71445">MASSATVPLGFHYETKYVVLSYLGLLSQEKQEGPSPQGDVTPQSLDPEVLLKVKSEIEEELKSLDKEVSEAFTSTGFDCHTSPVFSPANPESSIEDCLAHLGERVSQELKEPLHKALQVILSQPLTYQVYRECTVETAAHTSGWNKVLVPLVLLQQMLLELTRRGQEPLSTLLQFGVTYLEDHATEFIVQQGGWPKLASNLEQSSCLSLSAEVTDVSCYAVLFLQGSHRRASEMVQQVPSSMAAAAAVPAAAEAEDGPSQPASEKEPEMPGPRDESEEEEEEDDEEDEKEKSLIVEGKREKKKVERLTMQVSSLLREPFTIAQGKGQKLCEIERIRFFLSKKKTDELRNLHKLLYNSPGTVSSLKKNVGQFSGFPFEKGSTQYKKKEAMLKKFRNATLKSICEVLDLERSGVNSKLVKRILNFLMHPKPSGKPLPNSKKSSSKGSKKERNSSGTTRKSKQTKCPEILSDESSSDEDEKNKEESSEDEEKESEEEQPPKKTAKKEKAKQKVAAKSNKSVESANVKKADSCTTKKNQTSSKKESESEDSSDDEPLIKKLKKPPTDEELKETVKKLLADANLEEVTMKQICQEVHENYPAYDLTERKDSIKTAVKEQISTRGQAAALRFEDMIYTSKESVFSF</sequence>
<comment type="subunit">
    <text evidence="10">Found in a mRNA splicing-dependent exon junction complex (EJC) with DEK, RBM8A, RNPS1, SRRM1 and ALYREF/THOC4. Interacts with histones H2A, H2B, H3, H4, acetylated histone H4, non-phosphorylated DAXX and HDAC2. Component of the B-WICH complex, at least composed of SMARCA5/SNF2H, BAZ1B/WSTF, SF3B1, DEK, MYO1C, ERCC6, MYBBP1A and DDX21. Binds DNA.</text>
</comment>
<dbReference type="InterPro" id="IPR036834">
    <property type="entry name" value="Bcl-2-like_sf"/>
</dbReference>
<proteinExistence type="inferred from homology"/>